<evidence type="ECO:0000256" key="4">
    <source>
        <dbReference type="ARBA" id="ARBA00023136"/>
    </source>
</evidence>
<dbReference type="PANTHER" id="PTHR12763">
    <property type="match status" value="1"/>
</dbReference>
<evidence type="ECO:0000256" key="1">
    <source>
        <dbReference type="ARBA" id="ARBA00004273"/>
    </source>
</evidence>
<dbReference type="FunFam" id="1.10.287.110:FF:000001">
    <property type="entry name" value="Import inner membrane translocase subunit tim14"/>
    <property type="match status" value="1"/>
</dbReference>
<dbReference type="GO" id="GO:0001671">
    <property type="term" value="F:ATPase activator activity"/>
    <property type="evidence" value="ECO:0007669"/>
    <property type="project" value="TreeGrafter"/>
</dbReference>
<keyword evidence="2" id="KW-0999">Mitochondrion inner membrane</keyword>
<comment type="subcellular location">
    <subcellularLocation>
        <location evidence="1">Mitochondrion inner membrane</location>
    </subcellularLocation>
</comment>
<reference evidence="7 8" key="1">
    <citation type="submission" date="2024-01" db="EMBL/GenBank/DDBJ databases">
        <title>The genomes of 5 underutilized Papilionoideae crops provide insights into root nodulation and disease resistanc.</title>
        <authorList>
            <person name="Yuan L."/>
        </authorList>
    </citation>
    <scope>NUCLEOTIDE SEQUENCE [LARGE SCALE GENOMIC DNA]</scope>
    <source>
        <strain evidence="7">ZHUSHIDOU_FW_LH</strain>
        <tissue evidence="7">Leaf</tissue>
    </source>
</reference>
<dbReference type="InterPro" id="IPR036869">
    <property type="entry name" value="J_dom_sf"/>
</dbReference>
<comment type="subunit">
    <text evidence="6">Probable component of the PAM complex at least composed of a mitochondrial HSP70 protein, TIMM44 and TIMM14. The complex interacts with the TIMM23 component of the TIM17:23 complex.</text>
</comment>
<dbReference type="Gene3D" id="1.10.287.110">
    <property type="entry name" value="DnaJ domain"/>
    <property type="match status" value="1"/>
</dbReference>
<evidence type="ECO:0000313" key="8">
    <source>
        <dbReference type="Proteomes" id="UP001372338"/>
    </source>
</evidence>
<gene>
    <name evidence="7" type="ORF">RIF29_19903</name>
</gene>
<dbReference type="Proteomes" id="UP001372338">
    <property type="component" value="Unassembled WGS sequence"/>
</dbReference>
<dbReference type="GO" id="GO:0030150">
    <property type="term" value="P:protein import into mitochondrial matrix"/>
    <property type="evidence" value="ECO:0007669"/>
    <property type="project" value="TreeGrafter"/>
</dbReference>
<evidence type="ECO:0000313" key="7">
    <source>
        <dbReference type="EMBL" id="KAK7267236.1"/>
    </source>
</evidence>
<protein>
    <submittedName>
        <fullName evidence="7">Uncharacterized protein</fullName>
    </submittedName>
</protein>
<evidence type="ECO:0000256" key="3">
    <source>
        <dbReference type="ARBA" id="ARBA00023128"/>
    </source>
</evidence>
<dbReference type="EMBL" id="JAYWIO010000004">
    <property type="protein sequence ID" value="KAK7267236.1"/>
    <property type="molecule type" value="Genomic_DNA"/>
</dbReference>
<dbReference type="GO" id="GO:0001405">
    <property type="term" value="C:PAM complex, Tim23 associated import motor"/>
    <property type="evidence" value="ECO:0007669"/>
    <property type="project" value="TreeGrafter"/>
</dbReference>
<evidence type="ECO:0000256" key="5">
    <source>
        <dbReference type="ARBA" id="ARBA00059031"/>
    </source>
</evidence>
<organism evidence="7 8">
    <name type="scientific">Crotalaria pallida</name>
    <name type="common">Smooth rattlebox</name>
    <name type="synonym">Crotalaria striata</name>
    <dbReference type="NCBI Taxonomy" id="3830"/>
    <lineage>
        <taxon>Eukaryota</taxon>
        <taxon>Viridiplantae</taxon>
        <taxon>Streptophyta</taxon>
        <taxon>Embryophyta</taxon>
        <taxon>Tracheophyta</taxon>
        <taxon>Spermatophyta</taxon>
        <taxon>Magnoliopsida</taxon>
        <taxon>eudicotyledons</taxon>
        <taxon>Gunneridae</taxon>
        <taxon>Pentapetalae</taxon>
        <taxon>rosids</taxon>
        <taxon>fabids</taxon>
        <taxon>Fabales</taxon>
        <taxon>Fabaceae</taxon>
        <taxon>Papilionoideae</taxon>
        <taxon>50 kb inversion clade</taxon>
        <taxon>genistoids sensu lato</taxon>
        <taxon>core genistoids</taxon>
        <taxon>Crotalarieae</taxon>
        <taxon>Crotalaria</taxon>
    </lineage>
</organism>
<name>A0AAN9IBV1_CROPI</name>
<accession>A0AAN9IBV1</accession>
<dbReference type="PANTHER" id="PTHR12763:SF51">
    <property type="entry name" value="MITOCHONDRIAL IMPORT INNER MEMBRANE TRANSLOCASE SUBUNIT TIM14-3"/>
    <property type="match status" value="1"/>
</dbReference>
<keyword evidence="3" id="KW-0496">Mitochondrion</keyword>
<keyword evidence="8" id="KW-1185">Reference proteome</keyword>
<proteinExistence type="predicted"/>
<dbReference type="AlphaFoldDB" id="A0AAN9IBV1"/>
<evidence type="ECO:0000256" key="6">
    <source>
        <dbReference type="ARBA" id="ARBA00063640"/>
    </source>
</evidence>
<sequence>MPNNPLRLQKSESRTNPCLVEVFLRLKFACYVLLLNFKVFLPLLQLVNPPSQVLCPIEKRNRCRSLSMLYKSQLLGMQYSSEQGERTPLDKIKEAHRRVMVANHPDAGGSHYIASKINEAKDMLLGKSKGGGSAF</sequence>
<dbReference type="SUPFAM" id="SSF46565">
    <property type="entry name" value="Chaperone J-domain"/>
    <property type="match status" value="1"/>
</dbReference>
<evidence type="ECO:0000256" key="2">
    <source>
        <dbReference type="ARBA" id="ARBA00022792"/>
    </source>
</evidence>
<comment type="function">
    <text evidence="5">Component of the PAM complex, a complex required for the translocation of transit peptide-containing proteins from the inner membrane into the mitochondrial matrix in an ATP-dependent manner.</text>
</comment>
<comment type="caution">
    <text evidence="7">The sequence shown here is derived from an EMBL/GenBank/DDBJ whole genome shotgun (WGS) entry which is preliminary data.</text>
</comment>
<keyword evidence="4" id="KW-0472">Membrane</keyword>